<evidence type="ECO:0000256" key="1">
    <source>
        <dbReference type="SAM" id="Coils"/>
    </source>
</evidence>
<dbReference type="RefSeq" id="WP_128516804.1">
    <property type="nucleotide sequence ID" value="NZ_JAANHS010000007.1"/>
</dbReference>
<dbReference type="EMBL" id="JAANHS010000007">
    <property type="protein sequence ID" value="NHB77385.1"/>
    <property type="molecule type" value="Genomic_DNA"/>
</dbReference>
<proteinExistence type="predicted"/>
<dbReference type="Proteomes" id="UP001515660">
    <property type="component" value="Unassembled WGS sequence"/>
</dbReference>
<protein>
    <submittedName>
        <fullName evidence="2">Uncharacterized protein</fullName>
    </submittedName>
</protein>
<keyword evidence="1" id="KW-0175">Coiled coil</keyword>
<name>A0ABX0G925_9RHOB</name>
<gene>
    <name evidence="2" type="ORF">G8O29_11610</name>
</gene>
<reference evidence="2 3" key="1">
    <citation type="journal article" date="2022" name="Microorganisms">
        <title>Genome Sequence and Characterization of a Xanthorhodopsin-Containing, Aerobic Anoxygenic Phototrophic Rhodobacter Species, Isolated from Mesophilic Conditions at Yellowstone National Park.</title>
        <authorList>
            <person name="Kyndt J.A."/>
            <person name="Robertson S."/>
            <person name="Shoffstall I.B."/>
            <person name="Ramaley R.F."/>
            <person name="Meyer T.E."/>
        </authorList>
    </citation>
    <scope>NUCLEOTIDE SEQUENCE [LARGE SCALE GENOMIC DNA]</scope>
    <source>
        <strain evidence="2 3">M37P</strain>
    </source>
</reference>
<evidence type="ECO:0000313" key="3">
    <source>
        <dbReference type="Proteomes" id="UP001515660"/>
    </source>
</evidence>
<evidence type="ECO:0000313" key="2">
    <source>
        <dbReference type="EMBL" id="NHB77385.1"/>
    </source>
</evidence>
<sequence length="142" mass="13950">MNRTVIIGAIVVLLAAGGYYQFSYKPAQEAAAQAKMAEEQAAAAAKAAEEAAAKAAEEAAAAAQKAADEAAAAASATVEAAGDAAAALDPANFNADAVVALIDGSTLDDATKTTLKTAVEAARTNPALVADTIAQIKTALGM</sequence>
<organism evidence="2 3">
    <name type="scientific">Rhodobacter calidifons</name>
    <dbReference type="NCBI Taxonomy" id="2715277"/>
    <lineage>
        <taxon>Bacteria</taxon>
        <taxon>Pseudomonadati</taxon>
        <taxon>Pseudomonadota</taxon>
        <taxon>Alphaproteobacteria</taxon>
        <taxon>Rhodobacterales</taxon>
        <taxon>Rhodobacter group</taxon>
        <taxon>Rhodobacter</taxon>
    </lineage>
</organism>
<comment type="caution">
    <text evidence="2">The sequence shown here is derived from an EMBL/GenBank/DDBJ whole genome shotgun (WGS) entry which is preliminary data.</text>
</comment>
<feature type="coiled-coil region" evidence="1">
    <location>
        <begin position="27"/>
        <end position="73"/>
    </location>
</feature>
<accession>A0ABX0G925</accession>
<keyword evidence="3" id="KW-1185">Reference proteome</keyword>